<comment type="cofactor">
    <cofactor evidence="1">
        <name>heme</name>
        <dbReference type="ChEBI" id="CHEBI:30413"/>
    </cofactor>
</comment>
<evidence type="ECO:0000256" key="2">
    <source>
        <dbReference type="ARBA" id="ARBA00010617"/>
    </source>
</evidence>
<evidence type="ECO:0000256" key="5">
    <source>
        <dbReference type="ARBA" id="ARBA00023004"/>
    </source>
</evidence>
<keyword evidence="4" id="KW-0560">Oxidoreductase</keyword>
<dbReference type="OrthoDB" id="1844152at2759"/>
<proteinExistence type="inferred from homology"/>
<dbReference type="InterPro" id="IPR036396">
    <property type="entry name" value="Cyt_P450_sf"/>
</dbReference>
<organism evidence="7 8">
    <name type="scientific">Penicillium angulare</name>
    <dbReference type="NCBI Taxonomy" id="116970"/>
    <lineage>
        <taxon>Eukaryota</taxon>
        <taxon>Fungi</taxon>
        <taxon>Dikarya</taxon>
        <taxon>Ascomycota</taxon>
        <taxon>Pezizomycotina</taxon>
        <taxon>Eurotiomycetes</taxon>
        <taxon>Eurotiomycetidae</taxon>
        <taxon>Eurotiales</taxon>
        <taxon>Aspergillaceae</taxon>
        <taxon>Penicillium</taxon>
    </lineage>
</organism>
<dbReference type="PANTHER" id="PTHR46206">
    <property type="entry name" value="CYTOCHROME P450"/>
    <property type="match status" value="1"/>
</dbReference>
<dbReference type="GO" id="GO:0005506">
    <property type="term" value="F:iron ion binding"/>
    <property type="evidence" value="ECO:0007669"/>
    <property type="project" value="InterPro"/>
</dbReference>
<evidence type="ECO:0000256" key="1">
    <source>
        <dbReference type="ARBA" id="ARBA00001971"/>
    </source>
</evidence>
<protein>
    <recommendedName>
        <fullName evidence="9">Cytochrome P450</fullName>
    </recommendedName>
</protein>
<keyword evidence="3" id="KW-0479">Metal-binding</keyword>
<dbReference type="Pfam" id="PF00067">
    <property type="entry name" value="p450"/>
    <property type="match status" value="1"/>
</dbReference>
<gene>
    <name evidence="7" type="ORF">N7456_005291</name>
</gene>
<evidence type="ECO:0000313" key="8">
    <source>
        <dbReference type="Proteomes" id="UP001149165"/>
    </source>
</evidence>
<dbReference type="Proteomes" id="UP001149165">
    <property type="component" value="Unassembled WGS sequence"/>
</dbReference>
<reference evidence="7" key="2">
    <citation type="journal article" date="2023" name="IMA Fungus">
        <title>Comparative genomic study of the Penicillium genus elucidates a diverse pangenome and 15 lateral gene transfer events.</title>
        <authorList>
            <person name="Petersen C."/>
            <person name="Sorensen T."/>
            <person name="Nielsen M.R."/>
            <person name="Sondergaard T.E."/>
            <person name="Sorensen J.L."/>
            <person name="Fitzpatrick D.A."/>
            <person name="Frisvad J.C."/>
            <person name="Nielsen K.L."/>
        </authorList>
    </citation>
    <scope>NUCLEOTIDE SEQUENCE</scope>
    <source>
        <strain evidence="7">IBT 30069</strain>
    </source>
</reference>
<evidence type="ECO:0000313" key="7">
    <source>
        <dbReference type="EMBL" id="KAJ5108616.1"/>
    </source>
</evidence>
<keyword evidence="5" id="KW-0408">Iron</keyword>
<evidence type="ECO:0000256" key="6">
    <source>
        <dbReference type="SAM" id="SignalP"/>
    </source>
</evidence>
<dbReference type="GO" id="GO:0043386">
    <property type="term" value="P:mycotoxin biosynthetic process"/>
    <property type="evidence" value="ECO:0007669"/>
    <property type="project" value="UniProtKB-ARBA"/>
</dbReference>
<dbReference type="PANTHER" id="PTHR46206:SF7">
    <property type="entry name" value="P450, PUTATIVE (EUROFUNG)-RELATED"/>
    <property type="match status" value="1"/>
</dbReference>
<evidence type="ECO:0000256" key="4">
    <source>
        <dbReference type="ARBA" id="ARBA00023002"/>
    </source>
</evidence>
<dbReference type="AlphaFoldDB" id="A0A9W9KK13"/>
<feature type="chain" id="PRO_5040872535" description="Cytochrome P450" evidence="6">
    <location>
        <begin position="26"/>
        <end position="542"/>
    </location>
</feature>
<dbReference type="CDD" id="cd11041">
    <property type="entry name" value="CYP503A1-like"/>
    <property type="match status" value="1"/>
</dbReference>
<dbReference type="GO" id="GO:0016705">
    <property type="term" value="F:oxidoreductase activity, acting on paired donors, with incorporation or reduction of molecular oxygen"/>
    <property type="evidence" value="ECO:0007669"/>
    <property type="project" value="InterPro"/>
</dbReference>
<feature type="signal peptide" evidence="6">
    <location>
        <begin position="1"/>
        <end position="25"/>
    </location>
</feature>
<sequence length="542" mass="61594">MADSVFWPLVGVVLMFLMLHGKTNPRLKHIPIVRYSNYLPTFVNRILYYPRAASMIYWGYEKYRNSAFRMLTGDGEVVVLPVRYLSELRYSQSSVISGLHAQYENALGDYTNLLINSHIPSMTVRKRLTPQLARVIPWIIDELRYSFDVAIPECEDHWVPVKPHEMFVNLIARTTSRVVAGEGLRRNEEWLEAASSYSVNVGLTVLLLRPVPTYLRPLVARFLPPVQQMESQLQFVKDLFIPIINERRAAHERAVQENDPGYVAPDDLLQWMMDMAETKEDRDPEVLAHHVLLLMSLAVVHTSAMAMCHALYDLLLRPEYIAPLREEIMTTLADGWENATKRSFDNQKRLDSFLRESQRFGSPGELSFHRIVMEPLTLSDGLFLPVGTHICFPSGPISKDPAHVEIPEIFDGFRWCQNPTDRNALTGIAGWKTPVGGKHNGHSSGDERIDQQRMLKHVPSTSTSFVSISASSMHFGAGAQACPGRFFAGCSIKAIFSKIIMDYDFKYEEGRGNWRPANICVGEHILPNTSTTVMFRKRSIEV</sequence>
<dbReference type="EMBL" id="JAPQKH010000003">
    <property type="protein sequence ID" value="KAJ5108616.1"/>
    <property type="molecule type" value="Genomic_DNA"/>
</dbReference>
<keyword evidence="6" id="KW-0732">Signal</keyword>
<dbReference type="GO" id="GO:0020037">
    <property type="term" value="F:heme binding"/>
    <property type="evidence" value="ECO:0007669"/>
    <property type="project" value="InterPro"/>
</dbReference>
<name>A0A9W9KK13_9EURO</name>
<evidence type="ECO:0000256" key="3">
    <source>
        <dbReference type="ARBA" id="ARBA00022723"/>
    </source>
</evidence>
<dbReference type="InterPro" id="IPR001128">
    <property type="entry name" value="Cyt_P450"/>
</dbReference>
<keyword evidence="8" id="KW-1185">Reference proteome</keyword>
<evidence type="ECO:0008006" key="9">
    <source>
        <dbReference type="Google" id="ProtNLM"/>
    </source>
</evidence>
<accession>A0A9W9KK13</accession>
<dbReference type="SUPFAM" id="SSF48264">
    <property type="entry name" value="Cytochrome P450"/>
    <property type="match status" value="1"/>
</dbReference>
<dbReference type="Gene3D" id="1.10.630.10">
    <property type="entry name" value="Cytochrome P450"/>
    <property type="match status" value="1"/>
</dbReference>
<reference evidence="7" key="1">
    <citation type="submission" date="2022-11" db="EMBL/GenBank/DDBJ databases">
        <authorList>
            <person name="Petersen C."/>
        </authorList>
    </citation>
    <scope>NUCLEOTIDE SEQUENCE</scope>
    <source>
        <strain evidence="7">IBT 30069</strain>
    </source>
</reference>
<comment type="caution">
    <text evidence="7">The sequence shown here is derived from an EMBL/GenBank/DDBJ whole genome shotgun (WGS) entry which is preliminary data.</text>
</comment>
<comment type="similarity">
    <text evidence="2">Belongs to the cytochrome P450 family.</text>
</comment>
<dbReference type="GO" id="GO:0004497">
    <property type="term" value="F:monooxygenase activity"/>
    <property type="evidence" value="ECO:0007669"/>
    <property type="project" value="InterPro"/>
</dbReference>